<reference evidence="7" key="1">
    <citation type="submission" date="2018-06" db="EMBL/GenBank/DDBJ databases">
        <authorList>
            <person name="Zhirakovskaya E."/>
        </authorList>
    </citation>
    <scope>NUCLEOTIDE SEQUENCE</scope>
</reference>
<dbReference type="Pfam" id="PF01243">
    <property type="entry name" value="PNPOx_N"/>
    <property type="match status" value="1"/>
</dbReference>
<dbReference type="PIRSF" id="PIRSF000190">
    <property type="entry name" value="Pyd_amn-ph_oxd"/>
    <property type="match status" value="1"/>
</dbReference>
<evidence type="ECO:0000256" key="4">
    <source>
        <dbReference type="ARBA" id="ARBA00023002"/>
    </source>
</evidence>
<dbReference type="InterPro" id="IPR019740">
    <property type="entry name" value="Pyridox_Oxase_CS"/>
</dbReference>
<comment type="cofactor">
    <cofactor evidence="1">
        <name>FMN</name>
        <dbReference type="ChEBI" id="CHEBI:58210"/>
    </cofactor>
</comment>
<evidence type="ECO:0000256" key="2">
    <source>
        <dbReference type="ARBA" id="ARBA00022630"/>
    </source>
</evidence>
<evidence type="ECO:0000313" key="7">
    <source>
        <dbReference type="EMBL" id="VAW32847.1"/>
    </source>
</evidence>
<dbReference type="PROSITE" id="PS01064">
    <property type="entry name" value="PYRIDOX_OXIDASE"/>
    <property type="match status" value="1"/>
</dbReference>
<dbReference type="SUPFAM" id="SSF50475">
    <property type="entry name" value="FMN-binding split barrel"/>
    <property type="match status" value="1"/>
</dbReference>
<accession>A0A3B0V4N9</accession>
<evidence type="ECO:0000259" key="5">
    <source>
        <dbReference type="Pfam" id="PF01243"/>
    </source>
</evidence>
<dbReference type="HAMAP" id="MF_01629">
    <property type="entry name" value="PdxH"/>
    <property type="match status" value="1"/>
</dbReference>
<dbReference type="InterPro" id="IPR019576">
    <property type="entry name" value="Pyridoxamine_oxidase_dimer_C"/>
</dbReference>
<dbReference type="NCBIfam" id="NF004231">
    <property type="entry name" value="PRK05679.1"/>
    <property type="match status" value="1"/>
</dbReference>
<gene>
    <name evidence="7" type="ORF">MNBD_GAMMA01-2220</name>
</gene>
<dbReference type="GO" id="GO:0010181">
    <property type="term" value="F:FMN binding"/>
    <property type="evidence" value="ECO:0007669"/>
    <property type="project" value="InterPro"/>
</dbReference>
<evidence type="ECO:0000259" key="6">
    <source>
        <dbReference type="Pfam" id="PF10590"/>
    </source>
</evidence>
<dbReference type="PANTHER" id="PTHR10851:SF0">
    <property type="entry name" value="PYRIDOXINE-5'-PHOSPHATE OXIDASE"/>
    <property type="match status" value="1"/>
</dbReference>
<keyword evidence="3" id="KW-0288">FMN</keyword>
<proteinExistence type="inferred from homology"/>
<dbReference type="Pfam" id="PF10590">
    <property type="entry name" value="PNP_phzG_C"/>
    <property type="match status" value="1"/>
</dbReference>
<keyword evidence="4 7" id="KW-0560">Oxidoreductase</keyword>
<dbReference type="PANTHER" id="PTHR10851">
    <property type="entry name" value="PYRIDOXINE-5-PHOSPHATE OXIDASE"/>
    <property type="match status" value="1"/>
</dbReference>
<dbReference type="AlphaFoldDB" id="A0A3B0V4N9"/>
<dbReference type="Gene3D" id="2.30.110.10">
    <property type="entry name" value="Electron Transport, Fmn-binding Protein, Chain A"/>
    <property type="match status" value="1"/>
</dbReference>
<name>A0A3B0V4N9_9ZZZZ</name>
<feature type="non-terminal residue" evidence="7">
    <location>
        <position position="1"/>
    </location>
</feature>
<feature type="domain" description="Pyridoxine 5'-phosphate oxidase dimerisation C-terminal" evidence="6">
    <location>
        <begin position="155"/>
        <end position="202"/>
    </location>
</feature>
<evidence type="ECO:0000256" key="1">
    <source>
        <dbReference type="ARBA" id="ARBA00001917"/>
    </source>
</evidence>
<keyword evidence="2" id="KW-0285">Flavoprotein</keyword>
<feature type="domain" description="Pyridoxamine 5'-phosphate oxidase N-terminal" evidence="5">
    <location>
        <begin position="17"/>
        <end position="141"/>
    </location>
</feature>
<dbReference type="InterPro" id="IPR000659">
    <property type="entry name" value="Pyridox_Oxase"/>
</dbReference>
<dbReference type="InterPro" id="IPR012349">
    <property type="entry name" value="Split_barrel_FMN-bd"/>
</dbReference>
<dbReference type="EC" id="1.4.3.5" evidence="7"/>
<sequence length="202" mass="23239">RGSLDDSPFVQFGNWFEQAQNAKLNEPNAMSIATVSASGVPSVRTVLLKLYDETGFVFFTNYNSQKSQDIQQNPNVALLFPWLLLERQVRITGRATKISKKESFAYFTSRPQGSQLGAWISPQSQMIESRKFLQAKLVEMKAKFASGQIPLPNAWGGYRITPIKFEFWQGRSNRLHDRFVYEKQETKQEKQKDNWVINRLAP</sequence>
<evidence type="ECO:0000256" key="3">
    <source>
        <dbReference type="ARBA" id="ARBA00022643"/>
    </source>
</evidence>
<dbReference type="NCBIfam" id="TIGR00558">
    <property type="entry name" value="pdxH"/>
    <property type="match status" value="1"/>
</dbReference>
<dbReference type="EMBL" id="UOEW01000005">
    <property type="protein sequence ID" value="VAW32847.1"/>
    <property type="molecule type" value="Genomic_DNA"/>
</dbReference>
<protein>
    <submittedName>
        <fullName evidence="7">Pyridoxamine 5'-phosphate oxidase</fullName>
        <ecNumber evidence="7">1.4.3.5</ecNumber>
    </submittedName>
</protein>
<dbReference type="GO" id="GO:0008615">
    <property type="term" value="P:pyridoxine biosynthetic process"/>
    <property type="evidence" value="ECO:0007669"/>
    <property type="project" value="InterPro"/>
</dbReference>
<dbReference type="GO" id="GO:0004733">
    <property type="term" value="F:pyridoxamine phosphate oxidase activity"/>
    <property type="evidence" value="ECO:0007669"/>
    <property type="project" value="UniProtKB-EC"/>
</dbReference>
<organism evidence="7">
    <name type="scientific">hydrothermal vent metagenome</name>
    <dbReference type="NCBI Taxonomy" id="652676"/>
    <lineage>
        <taxon>unclassified sequences</taxon>
        <taxon>metagenomes</taxon>
        <taxon>ecological metagenomes</taxon>
    </lineage>
</organism>
<dbReference type="InterPro" id="IPR011576">
    <property type="entry name" value="Pyridox_Oxase_N"/>
</dbReference>